<feature type="transmembrane region" description="Helical" evidence="4">
    <location>
        <begin position="279"/>
        <end position="300"/>
    </location>
</feature>
<evidence type="ECO:0000313" key="6">
    <source>
        <dbReference type="Proteomes" id="UP001499910"/>
    </source>
</evidence>
<feature type="transmembrane region" description="Helical" evidence="4">
    <location>
        <begin position="196"/>
        <end position="217"/>
    </location>
</feature>
<feature type="transmembrane region" description="Helical" evidence="4">
    <location>
        <begin position="252"/>
        <end position="273"/>
    </location>
</feature>
<dbReference type="InterPro" id="IPR036259">
    <property type="entry name" value="MFS_trans_sf"/>
</dbReference>
<keyword evidence="6" id="KW-1185">Reference proteome</keyword>
<proteinExistence type="predicted"/>
<dbReference type="Proteomes" id="UP001499910">
    <property type="component" value="Unassembled WGS sequence"/>
</dbReference>
<accession>A0ABP9L6D4</accession>
<keyword evidence="2 4" id="KW-1133">Transmembrane helix</keyword>
<evidence type="ECO:0000256" key="3">
    <source>
        <dbReference type="ARBA" id="ARBA00023136"/>
    </source>
</evidence>
<comment type="caution">
    <text evidence="5">The sequence shown here is derived from an EMBL/GenBank/DDBJ whole genome shotgun (WGS) entry which is preliminary data.</text>
</comment>
<dbReference type="InterPro" id="IPR052528">
    <property type="entry name" value="Sugar_transport-like"/>
</dbReference>
<dbReference type="InterPro" id="IPR011701">
    <property type="entry name" value="MFS"/>
</dbReference>
<dbReference type="EMBL" id="BAABHW010000002">
    <property type="protein sequence ID" value="GAA5072039.1"/>
    <property type="molecule type" value="Genomic_DNA"/>
</dbReference>
<keyword evidence="3 4" id="KW-0472">Membrane</keyword>
<reference evidence="6" key="1">
    <citation type="journal article" date="2019" name="Int. J. Syst. Evol. Microbiol.">
        <title>The Global Catalogue of Microorganisms (GCM) 10K type strain sequencing project: providing services to taxonomists for standard genome sequencing and annotation.</title>
        <authorList>
            <consortium name="The Broad Institute Genomics Platform"/>
            <consortium name="The Broad Institute Genome Sequencing Center for Infectious Disease"/>
            <person name="Wu L."/>
            <person name="Ma J."/>
        </authorList>
    </citation>
    <scope>NUCLEOTIDE SEQUENCE [LARGE SCALE GENOMIC DNA]</scope>
    <source>
        <strain evidence="6">JCM 18015</strain>
    </source>
</reference>
<name>A0ABP9L6D4_9RHOB</name>
<feature type="transmembrane region" description="Helical" evidence="4">
    <location>
        <begin position="405"/>
        <end position="424"/>
    </location>
</feature>
<dbReference type="SUPFAM" id="SSF103473">
    <property type="entry name" value="MFS general substrate transporter"/>
    <property type="match status" value="1"/>
</dbReference>
<feature type="transmembrane region" description="Helical" evidence="4">
    <location>
        <begin position="339"/>
        <end position="356"/>
    </location>
</feature>
<feature type="transmembrane region" description="Helical" evidence="4">
    <location>
        <begin position="169"/>
        <end position="190"/>
    </location>
</feature>
<feature type="transmembrane region" description="Helical" evidence="4">
    <location>
        <begin position="58"/>
        <end position="79"/>
    </location>
</feature>
<feature type="transmembrane region" description="Helical" evidence="4">
    <location>
        <begin position="376"/>
        <end position="399"/>
    </location>
</feature>
<evidence type="ECO:0000313" key="5">
    <source>
        <dbReference type="EMBL" id="GAA5072039.1"/>
    </source>
</evidence>
<evidence type="ECO:0000256" key="1">
    <source>
        <dbReference type="ARBA" id="ARBA00022692"/>
    </source>
</evidence>
<dbReference type="PANTHER" id="PTHR23526">
    <property type="entry name" value="INTEGRAL MEMBRANE TRANSPORT PROTEIN-RELATED"/>
    <property type="match status" value="1"/>
</dbReference>
<evidence type="ECO:0000256" key="4">
    <source>
        <dbReference type="SAM" id="Phobius"/>
    </source>
</evidence>
<dbReference type="RefSeq" id="WP_259550211.1">
    <property type="nucleotide sequence ID" value="NZ_BAABHW010000002.1"/>
</dbReference>
<feature type="transmembrane region" description="Helical" evidence="4">
    <location>
        <begin position="129"/>
        <end position="149"/>
    </location>
</feature>
<dbReference type="PANTHER" id="PTHR23526:SF4">
    <property type="entry name" value="INTEGRAL MEMBRANE TRANSPORT PROTEIN"/>
    <property type="match status" value="1"/>
</dbReference>
<feature type="transmembrane region" description="Helical" evidence="4">
    <location>
        <begin position="312"/>
        <end position="333"/>
    </location>
</feature>
<feature type="transmembrane region" description="Helical" evidence="4">
    <location>
        <begin position="103"/>
        <end position="123"/>
    </location>
</feature>
<organism evidence="5 6">
    <name type="scientific">[Roseibacterium] beibuensis</name>
    <dbReference type="NCBI Taxonomy" id="1193142"/>
    <lineage>
        <taxon>Bacteria</taxon>
        <taxon>Pseudomonadati</taxon>
        <taxon>Pseudomonadota</taxon>
        <taxon>Alphaproteobacteria</taxon>
        <taxon>Rhodobacterales</taxon>
        <taxon>Roseobacteraceae</taxon>
        <taxon>Roseicyclus</taxon>
    </lineage>
</organism>
<dbReference type="Gene3D" id="1.20.1250.20">
    <property type="entry name" value="MFS general substrate transporter like domains"/>
    <property type="match status" value="1"/>
</dbReference>
<evidence type="ECO:0000256" key="2">
    <source>
        <dbReference type="ARBA" id="ARBA00022989"/>
    </source>
</evidence>
<keyword evidence="1 4" id="KW-0812">Transmembrane</keyword>
<gene>
    <name evidence="5" type="ORF">GCM10023209_16470</name>
</gene>
<dbReference type="Pfam" id="PF07690">
    <property type="entry name" value="MFS_1"/>
    <property type="match status" value="1"/>
</dbReference>
<sequence>MGRDLQDATFELLFDTEQDGAETLKDKAAEAEEGNALRHVASLSMTKLADGFINPKLVLSWLVGALGAPAVFAGLLVPIREAGALLPQLFSAGWVQAQTRRKWIWAAGSLVQGLAAAGIVVAALALEGWAAGATICALLAVLAVGRSFCSVSYKDILGRTVGQTRRGTVTGLAGSVASVGVIGFALYLMVGPGAEMTVILVAIGMAAALWIAASLLFSTLDEQPAETADAGEEGPFAALSYLNEDSILVRFILTRGLLTATALAPPFLVLMAGGEEGSGLGQLGALVLASALASFASSYVWGRLADRSSRQVLIRSGLLGAVALALAVGLYLAGVFAQVWVASGVLFLVMIAYHGVRQGRSTYLTDMAPDEARAGYSAVANTVIGTLLLISGAFGGVASLLGSEWAVAGFCLMSLAAAAVARGLPEVEEIDRG</sequence>
<protein>
    <submittedName>
        <fullName evidence="5">MFS transporter</fullName>
    </submittedName>
</protein>